<accession>A0AAW4NQU2</accession>
<evidence type="ECO:0000313" key="3">
    <source>
        <dbReference type="Proteomes" id="UP001196873"/>
    </source>
</evidence>
<feature type="chain" id="PRO_5043980512" evidence="1">
    <location>
        <begin position="20"/>
        <end position="157"/>
    </location>
</feature>
<name>A0AAW4NQU2_9BACT</name>
<dbReference type="RefSeq" id="WP_007134670.1">
    <property type="nucleotide sequence ID" value="NZ_CABKPN010000001.1"/>
</dbReference>
<feature type="signal peptide" evidence="1">
    <location>
        <begin position="1"/>
        <end position="19"/>
    </location>
</feature>
<dbReference type="EMBL" id="JAHXRF010000012">
    <property type="protein sequence ID" value="MBW4866089.1"/>
    <property type="molecule type" value="Genomic_DNA"/>
</dbReference>
<gene>
    <name evidence="2" type="ORF">KZY68_08725</name>
</gene>
<sequence length="157" mass="17732">MKRWLMLALVAFTCSVMFAQNNTDELISQYSKDKHVQYLRVPQFLLKAALTKLKSADAIELAQQVKGVRVLMLDNCGRHKRNSFRKDVNNLLTKGYQEFAKLKDADNDILVLAKGDEKLITEIGVLMTGEKGCKFAQITGEMNPKDISAMVETVMDM</sequence>
<evidence type="ECO:0000256" key="1">
    <source>
        <dbReference type="SAM" id="SignalP"/>
    </source>
</evidence>
<protein>
    <submittedName>
        <fullName evidence="2">DUF4252 domain-containing protein</fullName>
    </submittedName>
</protein>
<dbReference type="AlphaFoldDB" id="A0AAW4NQU2"/>
<reference evidence="2" key="1">
    <citation type="submission" date="2021-07" db="EMBL/GenBank/DDBJ databases">
        <title>Genomic diversity and antimicrobial resistance of Prevotella spp. isolated from chronic lung disease airways.</title>
        <authorList>
            <person name="Webb K.A."/>
            <person name="Olagoke O.S."/>
            <person name="Baird T."/>
            <person name="Neill J."/>
            <person name="Pham A."/>
            <person name="Wells T.J."/>
            <person name="Ramsay K.A."/>
            <person name="Bell S.C."/>
            <person name="Sarovich D.S."/>
            <person name="Price E.P."/>
        </authorList>
    </citation>
    <scope>NUCLEOTIDE SEQUENCE</scope>
    <source>
        <strain evidence="2">SCHI0047.S.3</strain>
    </source>
</reference>
<comment type="caution">
    <text evidence="2">The sequence shown here is derived from an EMBL/GenBank/DDBJ whole genome shotgun (WGS) entry which is preliminary data.</text>
</comment>
<proteinExistence type="predicted"/>
<keyword evidence="1" id="KW-0732">Signal</keyword>
<dbReference type="Pfam" id="PF14060">
    <property type="entry name" value="DUF4252"/>
    <property type="match status" value="1"/>
</dbReference>
<dbReference type="Proteomes" id="UP001196873">
    <property type="component" value="Unassembled WGS sequence"/>
</dbReference>
<evidence type="ECO:0000313" key="2">
    <source>
        <dbReference type="EMBL" id="MBW4866089.1"/>
    </source>
</evidence>
<organism evidence="2 3">
    <name type="scientific">Segatella salivae</name>
    <dbReference type="NCBI Taxonomy" id="228604"/>
    <lineage>
        <taxon>Bacteria</taxon>
        <taxon>Pseudomonadati</taxon>
        <taxon>Bacteroidota</taxon>
        <taxon>Bacteroidia</taxon>
        <taxon>Bacteroidales</taxon>
        <taxon>Prevotellaceae</taxon>
        <taxon>Segatella</taxon>
    </lineage>
</organism>
<dbReference type="InterPro" id="IPR025348">
    <property type="entry name" value="DUF4252"/>
</dbReference>